<dbReference type="AlphaFoldDB" id="A0A7W5C0X7"/>
<dbReference type="Pfam" id="PF04230">
    <property type="entry name" value="PS_pyruv_trans"/>
    <property type="match status" value="1"/>
</dbReference>
<proteinExistence type="predicted"/>
<evidence type="ECO:0000313" key="2">
    <source>
        <dbReference type="EMBL" id="MBB3142627.1"/>
    </source>
</evidence>
<accession>A0A7W5C0X7</accession>
<feature type="domain" description="Polysaccharide pyruvyl transferase" evidence="1">
    <location>
        <begin position="75"/>
        <end position="309"/>
    </location>
</feature>
<dbReference type="InterPro" id="IPR007345">
    <property type="entry name" value="Polysacch_pyruvyl_Trfase"/>
</dbReference>
<evidence type="ECO:0000259" key="1">
    <source>
        <dbReference type="Pfam" id="PF04230"/>
    </source>
</evidence>
<dbReference type="RefSeq" id="WP_183388995.1">
    <property type="nucleotide sequence ID" value="NZ_JACHXM010000024.1"/>
</dbReference>
<dbReference type="EMBL" id="JACHXM010000024">
    <property type="protein sequence ID" value="MBB3142627.1"/>
    <property type="molecule type" value="Genomic_DNA"/>
</dbReference>
<reference evidence="2 3" key="1">
    <citation type="submission" date="2020-08" db="EMBL/GenBank/DDBJ databases">
        <title>Genomic Encyclopedia of Type Strains, Phase III (KMG-III): the genomes of soil and plant-associated and newly described type strains.</title>
        <authorList>
            <person name="Whitman W."/>
        </authorList>
    </citation>
    <scope>NUCLEOTIDE SEQUENCE [LARGE SCALE GENOMIC DNA]</scope>
    <source>
        <strain evidence="2 3">CECT 5995</strain>
    </source>
</reference>
<keyword evidence="3" id="KW-1185">Reference proteome</keyword>
<gene>
    <name evidence="2" type="ORF">FHR96_003527</name>
</gene>
<dbReference type="Proteomes" id="UP000525987">
    <property type="component" value="Unassembled WGS sequence"/>
</dbReference>
<evidence type="ECO:0000313" key="3">
    <source>
        <dbReference type="Proteomes" id="UP000525987"/>
    </source>
</evidence>
<name>A0A7W5C0X7_9GAMM</name>
<protein>
    <recommendedName>
        <fullName evidence="1">Polysaccharide pyruvyl transferase domain-containing protein</fullName>
    </recommendedName>
</protein>
<comment type="caution">
    <text evidence="2">The sequence shown here is derived from an EMBL/GenBank/DDBJ whole genome shotgun (WGS) entry which is preliminary data.</text>
</comment>
<organism evidence="2 3">
    <name type="scientific">Halomonas organivorans</name>
    <dbReference type="NCBI Taxonomy" id="257772"/>
    <lineage>
        <taxon>Bacteria</taxon>
        <taxon>Pseudomonadati</taxon>
        <taxon>Pseudomonadota</taxon>
        <taxon>Gammaproteobacteria</taxon>
        <taxon>Oceanospirillales</taxon>
        <taxon>Halomonadaceae</taxon>
        <taxon>Halomonas</taxon>
    </lineage>
</organism>
<sequence length="384" mass="42612">MKFSIAGLDVSSLCAPKNIDEFRSSFSMNSGNLLFHYAAEKIVKLSPKKYNWSLKGASKDNKCGGVIIPMANHLGTHVDLSNKGPNLNDVDVPVVVLGLGSQFSSSKVSHFNEIPEGSVRWLKKAADLSCGGKNIAVRGVFTYKLLKKLGLEDSVEVTGCQSNFINPSDSLGEELFNKFNSLTRSQLRDGICVTAGNYNRRDLAKLEQSLIELIKGRSSSYVVQNPKHLISLSSGWGDGVPEKVLQDIQTAWLPDVDLDLLPSWFQYHSSVFISVPQWLFEMSKKSFVVGTRIHGVQAAIQAGTPALCLCIDSRTKELCEFMKVPHVDAANYHDGISFDDILSEFRSWDYIQFDENRKRLARKMKRFLVSNGVAPSEHMLAVCK</sequence>